<gene>
    <name evidence="2" type="ORF">DLAC_02171</name>
</gene>
<feature type="compositionally biased region" description="Low complexity" evidence="1">
    <location>
        <begin position="306"/>
        <end position="317"/>
    </location>
</feature>
<dbReference type="AlphaFoldDB" id="A0A152A4B5"/>
<sequence>MGFDSMKENTFLKNDDIQAFKIQYGLLLDLQNIKEEDINRNDNIIQAIKEAFDIPDSNKSEGNINRDGLYKQLIHHIISKILEKHNNKLENASIYNRVQIIQSPYKTNETNFYGLLNNNFNEIIQYCFLLHKPVTEKILEIVKPIQNIPEVREKQQKVVVSNISYLIPKESISFLSHGYRKDKETQVFLKFVQTLLNGKNVLVNDQTMLPEDYIYIICNITKCNEVSLDSMGFSQLITLKNKHLNHILEYDNFAYRFGSLLQSQYPNNQEKAIKILENINKSKYIIGLNYLFIDKSALDQLDQELNNNNSNNNNNNNHIKTDNQPLTTVEDENFPIFISQGTGSHSVVYDSSLACTDNNNYSNNHNNNDDNERNSIEFICNGSDMEYLVEITKTIFLKRVLNDRFPLMEYIRKLNEYLINYGVPMLDKGMSDGKLTERFISGLVTVFNTQIFTKNLVEILAITIKKNENEELKYPIIKHCLAILEVYVKEDQSYNIINTISRFILKFSEYPNSFFNDLVGIRSYLSFLDMVVTKSPTGVTEALLNITISFANIITKTDKNVFQLLSNCQGFLSTINVVSMLTNLIALKNETVTSYSIVIAKNMLESKSFDSQLKPLVKSIMKSVLTDSILIFSQFSLFFTAYLNRKIEIIQISKFKFIIVVILKNISTYYKYLEQVGTCKNLLTEMLQNDTLKEVISKYTKEPLNFLDNPNPTQIEIINKKCEELINK</sequence>
<dbReference type="Proteomes" id="UP000076078">
    <property type="component" value="Unassembled WGS sequence"/>
</dbReference>
<keyword evidence="3" id="KW-1185">Reference proteome</keyword>
<reference evidence="2 3" key="1">
    <citation type="submission" date="2015-12" db="EMBL/GenBank/DDBJ databases">
        <title>Dictyostelia acquired genes for synthesis and detection of signals that induce cell-type specialization by lateral gene transfer from prokaryotes.</title>
        <authorList>
            <person name="Gloeckner G."/>
            <person name="Schaap P."/>
        </authorList>
    </citation>
    <scope>NUCLEOTIDE SEQUENCE [LARGE SCALE GENOMIC DNA]</scope>
    <source>
        <strain evidence="2 3">TK</strain>
    </source>
</reference>
<accession>A0A152A4B5</accession>
<dbReference type="EMBL" id="LODT01000011">
    <property type="protein sequence ID" value="KYR01076.1"/>
    <property type="molecule type" value="Genomic_DNA"/>
</dbReference>
<proteinExistence type="predicted"/>
<evidence type="ECO:0000313" key="3">
    <source>
        <dbReference type="Proteomes" id="UP000076078"/>
    </source>
</evidence>
<dbReference type="InParanoid" id="A0A152A4B5"/>
<feature type="region of interest" description="Disordered" evidence="1">
    <location>
        <begin position="304"/>
        <end position="323"/>
    </location>
</feature>
<evidence type="ECO:0000313" key="2">
    <source>
        <dbReference type="EMBL" id="KYR01076.1"/>
    </source>
</evidence>
<organism evidence="2 3">
    <name type="scientific">Tieghemostelium lacteum</name>
    <name type="common">Slime mold</name>
    <name type="synonym">Dictyostelium lacteum</name>
    <dbReference type="NCBI Taxonomy" id="361077"/>
    <lineage>
        <taxon>Eukaryota</taxon>
        <taxon>Amoebozoa</taxon>
        <taxon>Evosea</taxon>
        <taxon>Eumycetozoa</taxon>
        <taxon>Dictyostelia</taxon>
        <taxon>Dictyosteliales</taxon>
        <taxon>Raperosteliaceae</taxon>
        <taxon>Tieghemostelium</taxon>
    </lineage>
</organism>
<protein>
    <submittedName>
        <fullName evidence="2">Uncharacterized protein</fullName>
    </submittedName>
</protein>
<evidence type="ECO:0000256" key="1">
    <source>
        <dbReference type="SAM" id="MobiDB-lite"/>
    </source>
</evidence>
<name>A0A152A4B5_TIELA</name>
<comment type="caution">
    <text evidence="2">The sequence shown here is derived from an EMBL/GenBank/DDBJ whole genome shotgun (WGS) entry which is preliminary data.</text>
</comment>